<feature type="coiled-coil region" evidence="5">
    <location>
        <begin position="283"/>
        <end position="310"/>
    </location>
</feature>
<organism evidence="8 9">
    <name type="scientific">Aduncisulcus paluster</name>
    <dbReference type="NCBI Taxonomy" id="2918883"/>
    <lineage>
        <taxon>Eukaryota</taxon>
        <taxon>Metamonada</taxon>
        <taxon>Carpediemonas-like organisms</taxon>
        <taxon>Aduncisulcus</taxon>
    </lineage>
</organism>
<dbReference type="Gene3D" id="6.20.400.10">
    <property type="match status" value="1"/>
</dbReference>
<dbReference type="EMBL" id="BQXS01013859">
    <property type="protein sequence ID" value="GKT29844.1"/>
    <property type="molecule type" value="Genomic_DNA"/>
</dbReference>
<feature type="compositionally biased region" description="Basic and acidic residues" evidence="6">
    <location>
        <begin position="339"/>
        <end position="350"/>
    </location>
</feature>
<evidence type="ECO:0000256" key="3">
    <source>
        <dbReference type="ARBA" id="ARBA00022833"/>
    </source>
</evidence>
<reference evidence="8" key="1">
    <citation type="submission" date="2022-03" db="EMBL/GenBank/DDBJ databases">
        <title>Draft genome sequence of Aduncisulcus paluster, a free-living microaerophilic Fornicata.</title>
        <authorList>
            <person name="Yuyama I."/>
            <person name="Kume K."/>
            <person name="Tamura T."/>
            <person name="Inagaki Y."/>
            <person name="Hashimoto T."/>
        </authorList>
    </citation>
    <scope>NUCLEOTIDE SEQUENCE</scope>
    <source>
        <strain evidence="8">NY0171</strain>
    </source>
</reference>
<keyword evidence="9" id="KW-1185">Reference proteome</keyword>
<evidence type="ECO:0000256" key="2">
    <source>
        <dbReference type="ARBA" id="ARBA00022771"/>
    </source>
</evidence>
<dbReference type="Pfam" id="PF00642">
    <property type="entry name" value="zf-CCCH"/>
    <property type="match status" value="1"/>
</dbReference>
<evidence type="ECO:0000313" key="8">
    <source>
        <dbReference type="EMBL" id="GKT29844.1"/>
    </source>
</evidence>
<dbReference type="PANTHER" id="PTHR12681:SF0">
    <property type="entry name" value="ZINC FINGER CCCH DOMAIN-CONTAINING PROTEIN 15"/>
    <property type="match status" value="1"/>
</dbReference>
<dbReference type="InterPro" id="IPR000571">
    <property type="entry name" value="Znf_CCCH"/>
</dbReference>
<dbReference type="Proteomes" id="UP001057375">
    <property type="component" value="Unassembled WGS sequence"/>
</dbReference>
<evidence type="ECO:0000256" key="5">
    <source>
        <dbReference type="SAM" id="Coils"/>
    </source>
</evidence>
<feature type="zinc finger region" description="C3H1-type" evidence="4">
    <location>
        <begin position="191"/>
        <end position="228"/>
    </location>
</feature>
<dbReference type="PROSITE" id="PS50103">
    <property type="entry name" value="ZF_C3H1"/>
    <property type="match status" value="2"/>
</dbReference>
<feature type="region of interest" description="Disordered" evidence="6">
    <location>
        <begin position="20"/>
        <end position="39"/>
    </location>
</feature>
<feature type="region of interest" description="Disordered" evidence="6">
    <location>
        <begin position="328"/>
        <end position="356"/>
    </location>
</feature>
<dbReference type="Gene3D" id="4.10.1000.10">
    <property type="entry name" value="Zinc finger, CCCH-type"/>
    <property type="match status" value="1"/>
</dbReference>
<keyword evidence="3 4" id="KW-0862">Zinc</keyword>
<dbReference type="SUPFAM" id="SSF90229">
    <property type="entry name" value="CCCH zinc finger"/>
    <property type="match status" value="1"/>
</dbReference>
<feature type="zinc finger region" description="C3H1-type" evidence="4">
    <location>
        <begin position="127"/>
        <end position="154"/>
    </location>
</feature>
<dbReference type="InterPro" id="IPR036855">
    <property type="entry name" value="Znf_CCCH_sf"/>
</dbReference>
<dbReference type="SMART" id="SM00356">
    <property type="entry name" value="ZnF_C3H1"/>
    <property type="match status" value="2"/>
</dbReference>
<evidence type="ECO:0000256" key="6">
    <source>
        <dbReference type="SAM" id="MobiDB-lite"/>
    </source>
</evidence>
<sequence>MSTQSQSFLSFCLEVKKREKNMAKKGGSKGPSSKVLKKEANQKFQDLTFGLKNKKKSKRIQKEIAHVKHQIDSKYKIGAAGAAKKGISLAAAQSAEAEAKKEKLRLEQMARLLRSTIVQPPLKEGQNPKDVLCEFFKHGMCTKGDRCKYSHDLDLEKKKRASLYVDKRIIKAAAEEEEEDAQGRGFKVNLPQSQKVCPHFLDAIEKGTFGRRWKCPNGDKCHFTHALPRGVTLRVADDDSKVKKTEKERWADMENLTKQIEELRKHIIGGTPVNPETFAKWKAERIEKRKREADEKEQALEKKRKSSKNKFARLLGLSGRSMFVIDESLLDDGDEDEGRDAFDQFERRKEEDEEEK</sequence>
<comment type="caution">
    <text evidence="8">The sequence shown here is derived from an EMBL/GenBank/DDBJ whole genome shotgun (WGS) entry which is preliminary data.</text>
</comment>
<evidence type="ECO:0000313" key="9">
    <source>
        <dbReference type="Proteomes" id="UP001057375"/>
    </source>
</evidence>
<keyword evidence="5" id="KW-0175">Coiled coil</keyword>
<dbReference type="Pfam" id="PF16543">
    <property type="entry name" value="DFRP_C"/>
    <property type="match status" value="1"/>
</dbReference>
<feature type="domain" description="C3H1-type" evidence="7">
    <location>
        <begin position="127"/>
        <end position="154"/>
    </location>
</feature>
<evidence type="ECO:0000256" key="1">
    <source>
        <dbReference type="ARBA" id="ARBA00022723"/>
    </source>
</evidence>
<dbReference type="PANTHER" id="PTHR12681">
    <property type="entry name" value="ZINC FINGER-CONTAINING PROTEIN P48ZNF"/>
    <property type="match status" value="1"/>
</dbReference>
<feature type="domain" description="C3H1-type" evidence="7">
    <location>
        <begin position="191"/>
        <end position="228"/>
    </location>
</feature>
<proteinExistence type="predicted"/>
<evidence type="ECO:0000256" key="4">
    <source>
        <dbReference type="PROSITE-ProRule" id="PRU00723"/>
    </source>
</evidence>
<keyword evidence="1 4" id="KW-0479">Metal-binding</keyword>
<feature type="compositionally biased region" description="Acidic residues" evidence="6">
    <location>
        <begin position="328"/>
        <end position="338"/>
    </location>
</feature>
<gene>
    <name evidence="8" type="ORF">ADUPG1_014235</name>
</gene>
<protein>
    <recommendedName>
        <fullName evidence="7">C3H1-type domain-containing protein</fullName>
    </recommendedName>
</protein>
<dbReference type="InterPro" id="IPR032378">
    <property type="entry name" value="ZC3H15/TMA46_C"/>
</dbReference>
<accession>A0ABQ5KEL6</accession>
<name>A0ABQ5KEL6_9EUKA</name>
<evidence type="ECO:0000259" key="7">
    <source>
        <dbReference type="PROSITE" id="PS50103"/>
    </source>
</evidence>
<keyword evidence="2 4" id="KW-0863">Zinc-finger</keyword>